<evidence type="ECO:0000256" key="1">
    <source>
        <dbReference type="ARBA" id="ARBA00001971"/>
    </source>
</evidence>
<dbReference type="Proteomes" id="UP000663846">
    <property type="component" value="Unassembled WGS sequence"/>
</dbReference>
<organism evidence="11 12">
    <name type="scientific">Rhizoctonia solani</name>
    <dbReference type="NCBI Taxonomy" id="456999"/>
    <lineage>
        <taxon>Eukaryota</taxon>
        <taxon>Fungi</taxon>
        <taxon>Dikarya</taxon>
        <taxon>Basidiomycota</taxon>
        <taxon>Agaricomycotina</taxon>
        <taxon>Agaricomycetes</taxon>
        <taxon>Cantharellales</taxon>
        <taxon>Ceratobasidiaceae</taxon>
        <taxon>Rhizoctonia</taxon>
    </lineage>
</organism>
<dbReference type="PANTHER" id="PTHR46300:SF7">
    <property type="entry name" value="P450, PUTATIVE (EUROFUNG)-RELATED"/>
    <property type="match status" value="1"/>
</dbReference>
<keyword evidence="6 10" id="KW-0560">Oxidoreductase</keyword>
<accession>A0A8H2WEG1</accession>
<dbReference type="GO" id="GO:0005506">
    <property type="term" value="F:iron ion binding"/>
    <property type="evidence" value="ECO:0007669"/>
    <property type="project" value="InterPro"/>
</dbReference>
<evidence type="ECO:0000256" key="8">
    <source>
        <dbReference type="ARBA" id="ARBA00023033"/>
    </source>
</evidence>
<evidence type="ECO:0000256" key="6">
    <source>
        <dbReference type="ARBA" id="ARBA00023002"/>
    </source>
</evidence>
<dbReference type="GO" id="GO:0016705">
    <property type="term" value="F:oxidoreductase activity, acting on paired donors, with incorporation or reduction of molecular oxygen"/>
    <property type="evidence" value="ECO:0007669"/>
    <property type="project" value="InterPro"/>
</dbReference>
<protein>
    <recommendedName>
        <fullName evidence="13">O-methylsterigmatocystin oxidoreductase</fullName>
    </recommendedName>
</protein>
<evidence type="ECO:0000256" key="10">
    <source>
        <dbReference type="RuleBase" id="RU000461"/>
    </source>
</evidence>
<proteinExistence type="inferred from homology"/>
<feature type="binding site" description="axial binding residue" evidence="9">
    <location>
        <position position="451"/>
    </location>
    <ligand>
        <name>heme</name>
        <dbReference type="ChEBI" id="CHEBI:30413"/>
    </ligand>
    <ligandPart>
        <name>Fe</name>
        <dbReference type="ChEBI" id="CHEBI:18248"/>
    </ligandPart>
</feature>
<evidence type="ECO:0008006" key="13">
    <source>
        <dbReference type="Google" id="ProtNLM"/>
    </source>
</evidence>
<dbReference type="InterPro" id="IPR017972">
    <property type="entry name" value="Cyt_P450_CS"/>
</dbReference>
<dbReference type="GO" id="GO:0004497">
    <property type="term" value="F:monooxygenase activity"/>
    <property type="evidence" value="ECO:0007669"/>
    <property type="project" value="UniProtKB-KW"/>
</dbReference>
<dbReference type="GO" id="GO:0020037">
    <property type="term" value="F:heme binding"/>
    <property type="evidence" value="ECO:0007669"/>
    <property type="project" value="InterPro"/>
</dbReference>
<evidence type="ECO:0000256" key="7">
    <source>
        <dbReference type="ARBA" id="ARBA00023004"/>
    </source>
</evidence>
<reference evidence="11" key="1">
    <citation type="submission" date="2021-01" db="EMBL/GenBank/DDBJ databases">
        <authorList>
            <person name="Kaushik A."/>
        </authorList>
    </citation>
    <scope>NUCLEOTIDE SEQUENCE</scope>
    <source>
        <strain evidence="11">AG1-1C</strain>
    </source>
</reference>
<keyword evidence="8 10" id="KW-0503">Monooxygenase</keyword>
<comment type="pathway">
    <text evidence="2">Secondary metabolite biosynthesis.</text>
</comment>
<gene>
    <name evidence="11" type="ORF">RDB_LOCUS30986</name>
</gene>
<dbReference type="PANTHER" id="PTHR46300">
    <property type="entry name" value="P450, PUTATIVE (EUROFUNG)-RELATED-RELATED"/>
    <property type="match status" value="1"/>
</dbReference>
<evidence type="ECO:0000256" key="4">
    <source>
        <dbReference type="ARBA" id="ARBA00022617"/>
    </source>
</evidence>
<dbReference type="InterPro" id="IPR001128">
    <property type="entry name" value="Cyt_P450"/>
</dbReference>
<name>A0A8H2WEG1_9AGAM</name>
<keyword evidence="7 9" id="KW-0408">Iron</keyword>
<evidence type="ECO:0000256" key="9">
    <source>
        <dbReference type="PIRSR" id="PIRSR602401-1"/>
    </source>
</evidence>
<dbReference type="PRINTS" id="PR00385">
    <property type="entry name" value="P450"/>
</dbReference>
<evidence type="ECO:0000313" key="11">
    <source>
        <dbReference type="EMBL" id="CAE6377442.1"/>
    </source>
</evidence>
<dbReference type="PROSITE" id="PS00086">
    <property type="entry name" value="CYTOCHROME_P450"/>
    <property type="match status" value="1"/>
</dbReference>
<comment type="cofactor">
    <cofactor evidence="1 9">
        <name>heme</name>
        <dbReference type="ChEBI" id="CHEBI:30413"/>
    </cofactor>
</comment>
<dbReference type="InterPro" id="IPR050364">
    <property type="entry name" value="Cytochrome_P450_fung"/>
</dbReference>
<evidence type="ECO:0000256" key="2">
    <source>
        <dbReference type="ARBA" id="ARBA00005179"/>
    </source>
</evidence>
<keyword evidence="5 9" id="KW-0479">Metal-binding</keyword>
<comment type="caution">
    <text evidence="11">The sequence shown here is derived from an EMBL/GenBank/DDBJ whole genome shotgun (WGS) entry which is preliminary data.</text>
</comment>
<dbReference type="SUPFAM" id="SSF48264">
    <property type="entry name" value="Cytochrome P450"/>
    <property type="match status" value="1"/>
</dbReference>
<dbReference type="AlphaFoldDB" id="A0A8H2WEG1"/>
<evidence type="ECO:0000313" key="12">
    <source>
        <dbReference type="Proteomes" id="UP000663846"/>
    </source>
</evidence>
<dbReference type="Gene3D" id="1.10.630.10">
    <property type="entry name" value="Cytochrome P450"/>
    <property type="match status" value="1"/>
</dbReference>
<dbReference type="EMBL" id="CAJMWS010000195">
    <property type="protein sequence ID" value="CAE6377442.1"/>
    <property type="molecule type" value="Genomic_DNA"/>
</dbReference>
<dbReference type="PRINTS" id="PR00463">
    <property type="entry name" value="EP450I"/>
</dbReference>
<dbReference type="InterPro" id="IPR036396">
    <property type="entry name" value="Cyt_P450_sf"/>
</dbReference>
<comment type="similarity">
    <text evidence="3 10">Belongs to the cytochrome P450 family.</text>
</comment>
<evidence type="ECO:0000256" key="3">
    <source>
        <dbReference type="ARBA" id="ARBA00010617"/>
    </source>
</evidence>
<dbReference type="InterPro" id="IPR002401">
    <property type="entry name" value="Cyt_P450_E_grp-I"/>
</dbReference>
<sequence>MASSNSLSAKEITVAVSVAAGVVYSFKMMSDSKKRLPPGPRSYPFIGHMLSIPRSSEHIAYANMSKELNSDIVALSTMGQTIVILNSVEATSELLDKRSSIYSGRAQIPAVCDEDMMDWGQGVSFLNNNDRWRRDRRKANPGLGRALIKCAIYTRGIYSGAAIVSIVFAEFTYVLASAPCLFFDWSALGATLLHSTYGYLPTSPNDSWIADASAATDHIAQAAQPTKFIVNFIPALKFLPSWLPGTDWKQTLKKWREYKEQITAAPYNWTKDQIKNGTASPSIVENLLSAFPNHTPDTEDDLHIKLMSATMFGGGLDTTMAAVSFFLLAIVLYPEVALKIQEEVDQVLGNAERLPTMQDREQMPYLRRTLLEVQRWQPLHLTKFTAIPHAAMEDDEYKGYYIPKGAIVIGNTWAITRDESIYPEPERFNPDRFLDPKVPPAPAFGYGRRVCPGSHFAEANLFLLVSSLLYLYDIKRAVDENGQEIIPEIKMMLDSTISLKPRPFPFVMKPRSEAHMKLAMGFNA</sequence>
<dbReference type="Pfam" id="PF00067">
    <property type="entry name" value="p450"/>
    <property type="match status" value="2"/>
</dbReference>
<keyword evidence="4 9" id="KW-0349">Heme</keyword>
<evidence type="ECO:0000256" key="5">
    <source>
        <dbReference type="ARBA" id="ARBA00022723"/>
    </source>
</evidence>